<name>A0A1Y2L8R8_9PROT</name>
<protein>
    <submittedName>
        <fullName evidence="1">Uncharacterized protein</fullName>
    </submittedName>
</protein>
<proteinExistence type="predicted"/>
<organism evidence="1 2">
    <name type="scientific">Thalassospira alkalitolerans</name>
    <dbReference type="NCBI Taxonomy" id="1293890"/>
    <lineage>
        <taxon>Bacteria</taxon>
        <taxon>Pseudomonadati</taxon>
        <taxon>Pseudomonadota</taxon>
        <taxon>Alphaproteobacteria</taxon>
        <taxon>Rhodospirillales</taxon>
        <taxon>Thalassospiraceae</taxon>
        <taxon>Thalassospira</taxon>
    </lineage>
</organism>
<dbReference type="EMBL" id="JFKB01000019">
    <property type="protein sequence ID" value="OSQ44352.1"/>
    <property type="molecule type" value="Genomic_DNA"/>
</dbReference>
<evidence type="ECO:0000313" key="1">
    <source>
        <dbReference type="EMBL" id="OSQ44352.1"/>
    </source>
</evidence>
<dbReference type="AlphaFoldDB" id="A0A1Y2L8R8"/>
<accession>A0A1Y2L8R8</accession>
<comment type="caution">
    <text evidence="1">The sequence shown here is derived from an EMBL/GenBank/DDBJ whole genome shotgun (WGS) entry which is preliminary data.</text>
</comment>
<dbReference type="STRING" id="1293890.TALK_18900"/>
<gene>
    <name evidence="1" type="ORF">TALK_18900</name>
</gene>
<dbReference type="Proteomes" id="UP000193396">
    <property type="component" value="Unassembled WGS sequence"/>
</dbReference>
<keyword evidence="2" id="KW-1185">Reference proteome</keyword>
<reference evidence="1 2" key="1">
    <citation type="submission" date="2014-03" db="EMBL/GenBank/DDBJ databases">
        <title>The draft genome sequence of Thalassospira alkalitolerans JCM 18968.</title>
        <authorList>
            <person name="Lai Q."/>
            <person name="Shao Z."/>
        </authorList>
    </citation>
    <scope>NUCLEOTIDE SEQUENCE [LARGE SCALE GENOMIC DNA]</scope>
    <source>
        <strain evidence="1 2">JCM 18968</strain>
    </source>
</reference>
<evidence type="ECO:0000313" key="2">
    <source>
        <dbReference type="Proteomes" id="UP000193396"/>
    </source>
</evidence>
<sequence length="86" mass="9478">MPVSQTSDHAISAVAFSGYPPTIHTPAWFFDHLSRQDYVLDAAKAIVALFLMLEKSDGFCIFRARPLYVSAVGGLSRDAALHRKPE</sequence>